<dbReference type="SUPFAM" id="SSF57903">
    <property type="entry name" value="FYVE/PHD zinc finger"/>
    <property type="match status" value="1"/>
</dbReference>
<keyword evidence="3" id="KW-0677">Repeat</keyword>
<dbReference type="SMART" id="SM00064">
    <property type="entry name" value="FYVE"/>
    <property type="match status" value="1"/>
</dbReference>
<dbReference type="PROSITE" id="PS50294">
    <property type="entry name" value="WD_REPEATS_REGION"/>
    <property type="match status" value="1"/>
</dbReference>
<evidence type="ECO:0000313" key="9">
    <source>
        <dbReference type="EMBL" id="KHN78128.1"/>
    </source>
</evidence>
<dbReference type="InterPro" id="IPR015943">
    <property type="entry name" value="WD40/YVTN_repeat-like_dom_sf"/>
</dbReference>
<evidence type="ECO:0000256" key="5">
    <source>
        <dbReference type="ARBA" id="ARBA00022833"/>
    </source>
</evidence>
<keyword evidence="1 7" id="KW-0853">WD repeat</keyword>
<dbReference type="CDD" id="cd15718">
    <property type="entry name" value="FYVE_WDFY1_like"/>
    <property type="match status" value="1"/>
</dbReference>
<organism evidence="9 10">
    <name type="scientific">Toxocara canis</name>
    <name type="common">Canine roundworm</name>
    <dbReference type="NCBI Taxonomy" id="6265"/>
    <lineage>
        <taxon>Eukaryota</taxon>
        <taxon>Metazoa</taxon>
        <taxon>Ecdysozoa</taxon>
        <taxon>Nematoda</taxon>
        <taxon>Chromadorea</taxon>
        <taxon>Rhabditida</taxon>
        <taxon>Spirurina</taxon>
        <taxon>Ascaridomorpha</taxon>
        <taxon>Ascaridoidea</taxon>
        <taxon>Toxocaridae</taxon>
        <taxon>Toxocara</taxon>
    </lineage>
</organism>
<gene>
    <name evidence="9" type="primary">wdfy-2</name>
    <name evidence="9" type="ORF">Tcan_12440</name>
</gene>
<dbReference type="SMART" id="SM00320">
    <property type="entry name" value="WD40"/>
    <property type="match status" value="6"/>
</dbReference>
<dbReference type="Gene3D" id="3.30.40.10">
    <property type="entry name" value="Zinc/RING finger domain, C3HC4 (zinc finger)"/>
    <property type="match status" value="1"/>
</dbReference>
<dbReference type="PANTHER" id="PTHR46189">
    <property type="entry name" value="LD41958P"/>
    <property type="match status" value="1"/>
</dbReference>
<dbReference type="GO" id="GO:0005769">
    <property type="term" value="C:early endosome"/>
    <property type="evidence" value="ECO:0007669"/>
    <property type="project" value="TreeGrafter"/>
</dbReference>
<dbReference type="InterPro" id="IPR013083">
    <property type="entry name" value="Znf_RING/FYVE/PHD"/>
</dbReference>
<dbReference type="InterPro" id="IPR011011">
    <property type="entry name" value="Znf_FYVE_PHD"/>
</dbReference>
<dbReference type="GO" id="GO:0008270">
    <property type="term" value="F:zinc ion binding"/>
    <property type="evidence" value="ECO:0007669"/>
    <property type="project" value="UniProtKB-KW"/>
</dbReference>
<sequence>MNRTLVSPWRVAVCEPFDVLSPFYKAASNRACLFQQQFYLVDLVYVAIQSKKSTFKFPQRTDRSRKDPIRRSNESSIKLLVCDVIRYCEFRNGCDIVLSTYHWCDSMHINHIDRNRKDPIWRSNDSSIKLLVCDVILEMAAVINARPGSSTHSSMGDAKPVLLHKIEGQVARVNAVFLLSKEEGVITVSDDRSVRIWLKRDNGQFWPSIHHFMPFAPTAMFFSEETLRLLVGLANGAVYEFTVAEDMNSLSQTRHWNVHLNSITAVLLSIQAELIFSCSKDKSLVWHCSETSVKLGTHMCESSCMALQFDSPSKFVFVGDSGGNITLLRLSATEAQFVSKLSAHTGSITSLAWDSSRQLLFSAATDHLVIMWDIGGKKGQAFELNAHKAKLSCLAYAEGANRLFSADENGSLVCWDMTAKRLETPEWKTSDNCELCDAPFLWNVRAMWERKVVGLRQHHCRTCGNAVCANCGGNTAKYPPMGYELPVRICNACHARMEQFPEQFDLTPLAVSSELRQGVVCMHLQEALGRLVTVGFDRVIMIWDVKQLVQ</sequence>
<evidence type="ECO:0000259" key="8">
    <source>
        <dbReference type="PROSITE" id="PS50178"/>
    </source>
</evidence>
<dbReference type="InterPro" id="IPR000306">
    <property type="entry name" value="Znf_FYVE"/>
</dbReference>
<dbReference type="Pfam" id="PF00400">
    <property type="entry name" value="WD40"/>
    <property type="match status" value="2"/>
</dbReference>
<dbReference type="PROSITE" id="PS50178">
    <property type="entry name" value="ZF_FYVE"/>
    <property type="match status" value="1"/>
</dbReference>
<accession>A0A0B2V9D3</accession>
<dbReference type="Proteomes" id="UP000031036">
    <property type="component" value="Unassembled WGS sequence"/>
</dbReference>
<dbReference type="FunFam" id="3.30.40.10:FF:000105">
    <property type="entry name" value="WD repeat and FYVE domain-containing protein 2"/>
    <property type="match status" value="1"/>
</dbReference>
<evidence type="ECO:0000256" key="7">
    <source>
        <dbReference type="PROSITE-ProRule" id="PRU00221"/>
    </source>
</evidence>
<dbReference type="OrthoDB" id="63070at2759"/>
<feature type="repeat" description="WD" evidence="7">
    <location>
        <begin position="341"/>
        <end position="374"/>
    </location>
</feature>
<dbReference type="InterPro" id="IPR017455">
    <property type="entry name" value="Znf_FYVE-rel"/>
</dbReference>
<evidence type="ECO:0000256" key="6">
    <source>
        <dbReference type="PROSITE-ProRule" id="PRU00091"/>
    </source>
</evidence>
<feature type="repeat" description="WD" evidence="7">
    <location>
        <begin position="384"/>
        <end position="425"/>
    </location>
</feature>
<reference evidence="9 10" key="1">
    <citation type="submission" date="2014-11" db="EMBL/GenBank/DDBJ databases">
        <title>Genetic blueprint of the zoonotic pathogen Toxocara canis.</title>
        <authorList>
            <person name="Zhu X.-Q."/>
            <person name="Korhonen P.K."/>
            <person name="Cai H."/>
            <person name="Young N.D."/>
            <person name="Nejsum P."/>
            <person name="von Samson-Himmelstjerna G."/>
            <person name="Boag P.R."/>
            <person name="Tan P."/>
            <person name="Li Q."/>
            <person name="Min J."/>
            <person name="Yang Y."/>
            <person name="Wang X."/>
            <person name="Fang X."/>
            <person name="Hall R.S."/>
            <person name="Hofmann A."/>
            <person name="Sternberg P.W."/>
            <person name="Jex A.R."/>
            <person name="Gasser R.B."/>
        </authorList>
    </citation>
    <scope>NUCLEOTIDE SEQUENCE [LARGE SCALE GENOMIC DNA]</scope>
    <source>
        <strain evidence="9">PN_DK_2014</strain>
    </source>
</reference>
<evidence type="ECO:0000313" key="10">
    <source>
        <dbReference type="Proteomes" id="UP000031036"/>
    </source>
</evidence>
<proteinExistence type="predicted"/>
<keyword evidence="4 6" id="KW-0863">Zinc-finger</keyword>
<dbReference type="Gene3D" id="2.130.10.10">
    <property type="entry name" value="YVTN repeat-like/Quinoprotein amine dehydrogenase"/>
    <property type="match status" value="2"/>
</dbReference>
<comment type="caution">
    <text evidence="9">The sequence shown here is derived from an EMBL/GenBank/DDBJ whole genome shotgun (WGS) entry which is preliminary data.</text>
</comment>
<evidence type="ECO:0000256" key="2">
    <source>
        <dbReference type="ARBA" id="ARBA00022723"/>
    </source>
</evidence>
<keyword evidence="5" id="KW-0862">Zinc</keyword>
<dbReference type="AlphaFoldDB" id="A0A0B2V9D3"/>
<protein>
    <submittedName>
        <fullName evidence="9">WD repeat and FYVE domain-containing protein 2</fullName>
    </submittedName>
</protein>
<evidence type="ECO:0000256" key="1">
    <source>
        <dbReference type="ARBA" id="ARBA00022574"/>
    </source>
</evidence>
<dbReference type="EMBL" id="JPKZ01002161">
    <property type="protein sequence ID" value="KHN78128.1"/>
    <property type="molecule type" value="Genomic_DNA"/>
</dbReference>
<dbReference type="STRING" id="6265.A0A0B2V9D3"/>
<evidence type="ECO:0000256" key="3">
    <source>
        <dbReference type="ARBA" id="ARBA00022737"/>
    </source>
</evidence>
<dbReference type="InterPro" id="IPR001680">
    <property type="entry name" value="WD40_rpt"/>
</dbReference>
<keyword evidence="2" id="KW-0479">Metal-binding</keyword>
<dbReference type="InterPro" id="IPR042234">
    <property type="entry name" value="WDFY1/WDFY2"/>
</dbReference>
<dbReference type="Pfam" id="PF01363">
    <property type="entry name" value="FYVE"/>
    <property type="match status" value="1"/>
</dbReference>
<keyword evidence="10" id="KW-1185">Reference proteome</keyword>
<dbReference type="PANTHER" id="PTHR46189:SF1">
    <property type="entry name" value="LD41958P"/>
    <property type="match status" value="1"/>
</dbReference>
<dbReference type="InterPro" id="IPR036322">
    <property type="entry name" value="WD40_repeat_dom_sf"/>
</dbReference>
<dbReference type="InterPro" id="IPR019775">
    <property type="entry name" value="WD40_repeat_CS"/>
</dbReference>
<dbReference type="PROSITE" id="PS50082">
    <property type="entry name" value="WD_REPEATS_2"/>
    <property type="match status" value="2"/>
</dbReference>
<dbReference type="PROSITE" id="PS00678">
    <property type="entry name" value="WD_REPEATS_1"/>
    <property type="match status" value="2"/>
</dbReference>
<feature type="domain" description="FYVE-type" evidence="8">
    <location>
        <begin position="427"/>
        <end position="498"/>
    </location>
</feature>
<dbReference type="SUPFAM" id="SSF50978">
    <property type="entry name" value="WD40 repeat-like"/>
    <property type="match status" value="1"/>
</dbReference>
<evidence type="ECO:0000256" key="4">
    <source>
        <dbReference type="ARBA" id="ARBA00022771"/>
    </source>
</evidence>
<name>A0A0B2V9D3_TOXCA</name>
<dbReference type="OMA" id="EIRCLRW"/>